<dbReference type="Gene3D" id="3.20.20.70">
    <property type="entry name" value="Aldolase class I"/>
    <property type="match status" value="1"/>
</dbReference>
<protein>
    <recommendedName>
        <fullName evidence="3">alpha-galactosidase</fullName>
        <ecNumber evidence="3">3.2.1.22</ecNumber>
    </recommendedName>
</protein>
<dbReference type="Proteomes" id="UP001206595">
    <property type="component" value="Unassembled WGS sequence"/>
</dbReference>
<keyword evidence="6" id="KW-0326">Glycosidase</keyword>
<dbReference type="SUPFAM" id="SSF51011">
    <property type="entry name" value="Glycosyl hydrolase domain"/>
    <property type="match status" value="1"/>
</dbReference>
<dbReference type="EMBL" id="MU620908">
    <property type="protein sequence ID" value="KAI8581102.1"/>
    <property type="molecule type" value="Genomic_DNA"/>
</dbReference>
<dbReference type="InterPro" id="IPR013785">
    <property type="entry name" value="Aldolase_TIM"/>
</dbReference>
<evidence type="ECO:0000313" key="10">
    <source>
        <dbReference type="Proteomes" id="UP001206595"/>
    </source>
</evidence>
<dbReference type="Pfam" id="PF17801">
    <property type="entry name" value="Melibiase_C"/>
    <property type="match status" value="1"/>
</dbReference>
<evidence type="ECO:0000259" key="8">
    <source>
        <dbReference type="Pfam" id="PF17801"/>
    </source>
</evidence>
<keyword evidence="4" id="KW-0732">Signal</keyword>
<sequence>MSHPHESMFPPNVAESESKSKPTHPYKPSKPILGFSTWSTQLLDKVPGYGGKHIHPWFNENNIKQISDIMKQRFPAYTYINLDSGWSDGVDEFGRWTYRKDLFPNGMKALSDYLARNGHKLGLYILPGIRSEAVEGANRIYGTEVQFTDIVVNKLDGNGFKGSTFAPDQHDQSIQQYYNSIADQFAEWGIGYVKVDGCGPGGGDRWYPFQSPDNRECLTMMYNAFQKHNIWMEISWYLDPTYAEDWVNICNGVRVYVDIESYSASTMTTPYRVFRRMALTEKWAKTGLVGAEHGMFVDLDIVAVGMTSNGQCVDGLWSDGIRMSYISFWALVSSVFCLGADPRAIPDVYIKMLNHPDILYIHQSGIMAQPIGSGDASKNRKQVWWKTLPDGRICVGLFNSHVYPIMYGVPHEVSFTFADMGMTGGTLYDVWEGKDLGNHNDEYKIKLSAGECQVLFIAPYK</sequence>
<dbReference type="InterPro" id="IPR013780">
    <property type="entry name" value="Glyco_hydro_b"/>
</dbReference>
<keyword evidence="10" id="KW-1185">Reference proteome</keyword>
<dbReference type="Gene3D" id="2.60.40.1180">
    <property type="entry name" value="Golgi alpha-mannosidase II"/>
    <property type="match status" value="1"/>
</dbReference>
<evidence type="ECO:0000313" key="9">
    <source>
        <dbReference type="EMBL" id="KAI8581102.1"/>
    </source>
</evidence>
<comment type="catalytic activity">
    <reaction evidence="1">
        <text>Hydrolysis of terminal, non-reducing alpha-D-galactose residues in alpha-D-galactosides, including galactose oligosaccharides, galactomannans and galactolipids.</text>
        <dbReference type="EC" id="3.2.1.22"/>
    </reaction>
</comment>
<accession>A0AAD5HEA0</accession>
<dbReference type="InterPro" id="IPR002241">
    <property type="entry name" value="Glyco_hydro_27"/>
</dbReference>
<feature type="region of interest" description="Disordered" evidence="7">
    <location>
        <begin position="1"/>
        <end position="28"/>
    </location>
</feature>
<keyword evidence="5" id="KW-0378">Hydrolase</keyword>
<dbReference type="GeneID" id="75913302"/>
<dbReference type="SUPFAM" id="SSF51445">
    <property type="entry name" value="(Trans)glycosidases"/>
    <property type="match status" value="1"/>
</dbReference>
<dbReference type="EC" id="3.2.1.22" evidence="3"/>
<gene>
    <name evidence="9" type="ORF">K450DRAFT_234655</name>
</gene>
<evidence type="ECO:0000256" key="1">
    <source>
        <dbReference type="ARBA" id="ARBA00001255"/>
    </source>
</evidence>
<comment type="caution">
    <text evidence="9">The sequence shown here is derived from an EMBL/GenBank/DDBJ whole genome shotgun (WGS) entry which is preliminary data.</text>
</comment>
<proteinExistence type="inferred from homology"/>
<evidence type="ECO:0000256" key="4">
    <source>
        <dbReference type="ARBA" id="ARBA00022729"/>
    </source>
</evidence>
<evidence type="ECO:0000256" key="7">
    <source>
        <dbReference type="SAM" id="MobiDB-lite"/>
    </source>
</evidence>
<reference evidence="9" key="2">
    <citation type="journal article" date="2022" name="Proc. Natl. Acad. Sci. U.S.A.">
        <title>Diploid-dominant life cycles characterize the early evolution of Fungi.</title>
        <authorList>
            <person name="Amses K.R."/>
            <person name="Simmons D.R."/>
            <person name="Longcore J.E."/>
            <person name="Mondo S.J."/>
            <person name="Seto K."/>
            <person name="Jeronimo G.H."/>
            <person name="Bonds A.E."/>
            <person name="Quandt C.A."/>
            <person name="Davis W.J."/>
            <person name="Chang Y."/>
            <person name="Federici B.A."/>
            <person name="Kuo A."/>
            <person name="LaButti K."/>
            <person name="Pangilinan J."/>
            <person name="Andreopoulos W."/>
            <person name="Tritt A."/>
            <person name="Riley R."/>
            <person name="Hundley H."/>
            <person name="Johnson J."/>
            <person name="Lipzen A."/>
            <person name="Barry K."/>
            <person name="Lang B.F."/>
            <person name="Cuomo C.A."/>
            <person name="Buchler N.E."/>
            <person name="Grigoriev I.V."/>
            <person name="Spatafora J.W."/>
            <person name="Stajich J.E."/>
            <person name="James T.Y."/>
        </authorList>
    </citation>
    <scope>NUCLEOTIDE SEQUENCE</scope>
    <source>
        <strain evidence="9">AG</strain>
    </source>
</reference>
<evidence type="ECO:0000256" key="5">
    <source>
        <dbReference type="ARBA" id="ARBA00022801"/>
    </source>
</evidence>
<name>A0AAD5HEA0_UMBRA</name>
<dbReference type="GO" id="GO:0004557">
    <property type="term" value="F:alpha-galactosidase activity"/>
    <property type="evidence" value="ECO:0007669"/>
    <property type="project" value="UniProtKB-EC"/>
</dbReference>
<feature type="domain" description="Alpha galactosidase C-terminal" evidence="8">
    <location>
        <begin position="381"/>
        <end position="456"/>
    </location>
</feature>
<dbReference type="AlphaFoldDB" id="A0AAD5HEA0"/>
<evidence type="ECO:0000256" key="3">
    <source>
        <dbReference type="ARBA" id="ARBA00012755"/>
    </source>
</evidence>
<comment type="similarity">
    <text evidence="2">Belongs to the glycosyl hydrolase 27 family.</text>
</comment>
<dbReference type="RefSeq" id="XP_051446106.1">
    <property type="nucleotide sequence ID" value="XM_051587957.1"/>
</dbReference>
<dbReference type="InterPro" id="IPR041233">
    <property type="entry name" value="Melibiase_C"/>
</dbReference>
<evidence type="ECO:0000256" key="2">
    <source>
        <dbReference type="ARBA" id="ARBA00009743"/>
    </source>
</evidence>
<evidence type="ECO:0000256" key="6">
    <source>
        <dbReference type="ARBA" id="ARBA00023295"/>
    </source>
</evidence>
<organism evidence="9 10">
    <name type="scientific">Umbelopsis ramanniana AG</name>
    <dbReference type="NCBI Taxonomy" id="1314678"/>
    <lineage>
        <taxon>Eukaryota</taxon>
        <taxon>Fungi</taxon>
        <taxon>Fungi incertae sedis</taxon>
        <taxon>Mucoromycota</taxon>
        <taxon>Mucoromycotina</taxon>
        <taxon>Umbelopsidomycetes</taxon>
        <taxon>Umbelopsidales</taxon>
        <taxon>Umbelopsidaceae</taxon>
        <taxon>Umbelopsis</taxon>
    </lineage>
</organism>
<dbReference type="PANTHER" id="PTHR11452:SF33">
    <property type="entry name" value="ALPHA-GALACTOSIDASE 2"/>
    <property type="match status" value="1"/>
</dbReference>
<dbReference type="PANTHER" id="PTHR11452">
    <property type="entry name" value="ALPHA-GALACTOSIDASE/ALPHA-N-ACETYLGALACTOSAMINIDASE"/>
    <property type="match status" value="1"/>
</dbReference>
<dbReference type="InterPro" id="IPR017853">
    <property type="entry name" value="GH"/>
</dbReference>
<dbReference type="GO" id="GO:0005975">
    <property type="term" value="P:carbohydrate metabolic process"/>
    <property type="evidence" value="ECO:0007669"/>
    <property type="project" value="InterPro"/>
</dbReference>
<dbReference type="CDD" id="cd14792">
    <property type="entry name" value="GH27"/>
    <property type="match status" value="1"/>
</dbReference>
<reference evidence="9" key="1">
    <citation type="submission" date="2021-06" db="EMBL/GenBank/DDBJ databases">
        <authorList>
            <consortium name="DOE Joint Genome Institute"/>
            <person name="Mondo S.J."/>
            <person name="Amses K.R."/>
            <person name="Simmons D.R."/>
            <person name="Longcore J.E."/>
            <person name="Seto K."/>
            <person name="Alves G.H."/>
            <person name="Bonds A.E."/>
            <person name="Quandt C.A."/>
            <person name="Davis W.J."/>
            <person name="Chang Y."/>
            <person name="Letcher P.M."/>
            <person name="Powell M.J."/>
            <person name="Kuo A."/>
            <person name="Labutti K."/>
            <person name="Pangilinan J."/>
            <person name="Andreopoulos W."/>
            <person name="Tritt A."/>
            <person name="Riley R."/>
            <person name="Hundley H."/>
            <person name="Johnson J."/>
            <person name="Lipzen A."/>
            <person name="Barry K."/>
            <person name="Berbee M.L."/>
            <person name="Buchler N.E."/>
            <person name="Grigoriev I.V."/>
            <person name="Spatafora J.W."/>
            <person name="Stajich J.E."/>
            <person name="James T.Y."/>
        </authorList>
    </citation>
    <scope>NUCLEOTIDE SEQUENCE</scope>
    <source>
        <strain evidence="9">AG</strain>
    </source>
</reference>